<evidence type="ECO:0000256" key="1">
    <source>
        <dbReference type="SAM" id="MobiDB-lite"/>
    </source>
</evidence>
<dbReference type="EMBL" id="BGZK01001179">
    <property type="protein sequence ID" value="GBP73576.1"/>
    <property type="molecule type" value="Genomic_DNA"/>
</dbReference>
<reference evidence="2 3" key="1">
    <citation type="journal article" date="2019" name="Commun. Biol.">
        <title>The bagworm genome reveals a unique fibroin gene that provides high tensile strength.</title>
        <authorList>
            <person name="Kono N."/>
            <person name="Nakamura H."/>
            <person name="Ohtoshi R."/>
            <person name="Tomita M."/>
            <person name="Numata K."/>
            <person name="Arakawa K."/>
        </authorList>
    </citation>
    <scope>NUCLEOTIDE SEQUENCE [LARGE SCALE GENOMIC DNA]</scope>
</reference>
<dbReference type="AlphaFoldDB" id="A0A4C1YBY0"/>
<feature type="region of interest" description="Disordered" evidence="1">
    <location>
        <begin position="1"/>
        <end position="71"/>
    </location>
</feature>
<proteinExistence type="predicted"/>
<dbReference type="Proteomes" id="UP000299102">
    <property type="component" value="Unassembled WGS sequence"/>
</dbReference>
<accession>A0A4C1YBY0</accession>
<evidence type="ECO:0000313" key="2">
    <source>
        <dbReference type="EMBL" id="GBP73576.1"/>
    </source>
</evidence>
<gene>
    <name evidence="2" type="ORF">EVAR_59790_1</name>
</gene>
<evidence type="ECO:0000313" key="3">
    <source>
        <dbReference type="Proteomes" id="UP000299102"/>
    </source>
</evidence>
<organism evidence="2 3">
    <name type="scientific">Eumeta variegata</name>
    <name type="common">Bagworm moth</name>
    <name type="synonym">Eumeta japonica</name>
    <dbReference type="NCBI Taxonomy" id="151549"/>
    <lineage>
        <taxon>Eukaryota</taxon>
        <taxon>Metazoa</taxon>
        <taxon>Ecdysozoa</taxon>
        <taxon>Arthropoda</taxon>
        <taxon>Hexapoda</taxon>
        <taxon>Insecta</taxon>
        <taxon>Pterygota</taxon>
        <taxon>Neoptera</taxon>
        <taxon>Endopterygota</taxon>
        <taxon>Lepidoptera</taxon>
        <taxon>Glossata</taxon>
        <taxon>Ditrysia</taxon>
        <taxon>Tineoidea</taxon>
        <taxon>Psychidae</taxon>
        <taxon>Oiketicinae</taxon>
        <taxon>Eumeta</taxon>
    </lineage>
</organism>
<name>A0A4C1YBY0_EUMVA</name>
<keyword evidence="3" id="KW-1185">Reference proteome</keyword>
<sequence length="143" mass="15401">MTDHPSATGRVLRLSTHTSACPTRPPKTEKENSQPEVSPPESSRGPAPEPPAARPPIAARARPPPETPECARYPQKLTRLRLSDTGLETATSEIDILKCSRAPRPDGSTCRIGTSRPTLLPVVDLTPVWWTSLVPCASIGRGH</sequence>
<protein>
    <submittedName>
        <fullName evidence="2">Uncharacterized protein</fullName>
    </submittedName>
</protein>
<comment type="caution">
    <text evidence="2">The sequence shown here is derived from an EMBL/GenBank/DDBJ whole genome shotgun (WGS) entry which is preliminary data.</text>
</comment>